<dbReference type="Proteomes" id="UP000291116">
    <property type="component" value="Unassembled WGS sequence"/>
</dbReference>
<evidence type="ECO:0000256" key="4">
    <source>
        <dbReference type="ARBA" id="ARBA00023136"/>
    </source>
</evidence>
<feature type="region of interest" description="Disordered" evidence="6">
    <location>
        <begin position="82"/>
        <end position="114"/>
    </location>
</feature>
<keyword evidence="3 7" id="KW-1133">Transmembrane helix</keyword>
<sequence>MANYGPNDGPLGTAPDISIGASDALLLGVSFAGFLALAWSVYSIVLTKLKTARELLEEEEEREISYDERLAKADVSTLNRAQRRARARHIMKQQRRVAPHHPHHGPPAEEDEGHGGRELLLEQEGEAPFAEPVPAFRDETHHSTAQNLLSRKERQKAAKQVELQERRLLEEDRRREQKLAQEAAMQRKKERERKRVLEAEQGRKEREEQRRADELEGYRAWKVFLEDGETILTVGEWIRELREHRVVGLKDLAERFRIGEAAVRNRIRELLEESRVSGVLEESPAQDGGGSDSVFVYLSPQEMATLASYVKGRDKTTAKELAARIEELVAPTQ</sequence>
<evidence type="ECO:0000256" key="6">
    <source>
        <dbReference type="SAM" id="MobiDB-lite"/>
    </source>
</evidence>
<dbReference type="InterPro" id="IPR036388">
    <property type="entry name" value="WH-like_DNA-bd_sf"/>
</dbReference>
<organism evidence="8 9">
    <name type="scientific">Pseudo-nitzschia multistriata</name>
    <dbReference type="NCBI Taxonomy" id="183589"/>
    <lineage>
        <taxon>Eukaryota</taxon>
        <taxon>Sar</taxon>
        <taxon>Stramenopiles</taxon>
        <taxon>Ochrophyta</taxon>
        <taxon>Bacillariophyta</taxon>
        <taxon>Bacillariophyceae</taxon>
        <taxon>Bacillariophycidae</taxon>
        <taxon>Bacillariales</taxon>
        <taxon>Bacillariaceae</taxon>
        <taxon>Pseudo-nitzschia</taxon>
    </lineage>
</organism>
<dbReference type="Gene3D" id="1.10.10.10">
    <property type="entry name" value="Winged helix-like DNA-binding domain superfamily/Winged helix DNA-binding domain"/>
    <property type="match status" value="1"/>
</dbReference>
<dbReference type="InterPro" id="IPR036390">
    <property type="entry name" value="WH_DNA-bd_sf"/>
</dbReference>
<keyword evidence="5" id="KW-0175">Coiled coil</keyword>
<dbReference type="InterPro" id="IPR019153">
    <property type="entry name" value="DDRGK_dom-contain"/>
</dbReference>
<feature type="transmembrane region" description="Helical" evidence="7">
    <location>
        <begin position="24"/>
        <end position="45"/>
    </location>
</feature>
<dbReference type="SMART" id="SM01128">
    <property type="entry name" value="DDRGK"/>
    <property type="match status" value="1"/>
</dbReference>
<dbReference type="OrthoDB" id="47639at2759"/>
<dbReference type="EMBL" id="CAACVS010000001">
    <property type="protein sequence ID" value="VEU33344.1"/>
    <property type="molecule type" value="Genomic_DNA"/>
</dbReference>
<evidence type="ECO:0000256" key="5">
    <source>
        <dbReference type="SAM" id="Coils"/>
    </source>
</evidence>
<evidence type="ECO:0008006" key="10">
    <source>
        <dbReference type="Google" id="ProtNLM"/>
    </source>
</evidence>
<keyword evidence="2 7" id="KW-0812">Transmembrane</keyword>
<protein>
    <recommendedName>
        <fullName evidence="10">DDRGK domain-containing protein 1</fullName>
    </recommendedName>
</protein>
<reference evidence="8 9" key="1">
    <citation type="submission" date="2019-01" db="EMBL/GenBank/DDBJ databases">
        <authorList>
            <person name="Ferrante I. M."/>
        </authorList>
    </citation>
    <scope>NUCLEOTIDE SEQUENCE [LARGE SCALE GENOMIC DNA]</scope>
    <source>
        <strain evidence="8 9">B856</strain>
    </source>
</reference>
<feature type="region of interest" description="Disordered" evidence="6">
    <location>
        <begin position="179"/>
        <end position="210"/>
    </location>
</feature>
<evidence type="ECO:0000313" key="8">
    <source>
        <dbReference type="EMBL" id="VEU33344.1"/>
    </source>
</evidence>
<keyword evidence="9" id="KW-1185">Reference proteome</keyword>
<name>A0A448YU85_9STRA</name>
<gene>
    <name evidence="8" type="ORF">PSNMU_V1.4_AUG-EV-PASAV3_0001470</name>
</gene>
<feature type="compositionally biased region" description="Basic residues" evidence="6">
    <location>
        <begin position="82"/>
        <end position="104"/>
    </location>
</feature>
<dbReference type="SUPFAM" id="SSF46785">
    <property type="entry name" value="Winged helix' DNA-binding domain"/>
    <property type="match status" value="1"/>
</dbReference>
<feature type="coiled-coil region" evidence="5">
    <location>
        <begin position="42"/>
        <end position="69"/>
    </location>
</feature>
<evidence type="ECO:0000256" key="1">
    <source>
        <dbReference type="ARBA" id="ARBA00004167"/>
    </source>
</evidence>
<proteinExistence type="predicted"/>
<dbReference type="Pfam" id="PF09756">
    <property type="entry name" value="DDRGK"/>
    <property type="match status" value="1"/>
</dbReference>
<keyword evidence="4 7" id="KW-0472">Membrane</keyword>
<evidence type="ECO:0000256" key="2">
    <source>
        <dbReference type="ARBA" id="ARBA00022692"/>
    </source>
</evidence>
<evidence type="ECO:0000256" key="3">
    <source>
        <dbReference type="ARBA" id="ARBA00022989"/>
    </source>
</evidence>
<comment type="subcellular location">
    <subcellularLocation>
        <location evidence="1">Membrane</location>
        <topology evidence="1">Single-pass membrane protein</topology>
    </subcellularLocation>
</comment>
<dbReference type="AlphaFoldDB" id="A0A448YU85"/>
<evidence type="ECO:0000256" key="7">
    <source>
        <dbReference type="SAM" id="Phobius"/>
    </source>
</evidence>
<evidence type="ECO:0000313" key="9">
    <source>
        <dbReference type="Proteomes" id="UP000291116"/>
    </source>
</evidence>
<dbReference type="GO" id="GO:0016020">
    <property type="term" value="C:membrane"/>
    <property type="evidence" value="ECO:0007669"/>
    <property type="project" value="UniProtKB-SubCell"/>
</dbReference>
<accession>A0A448YU85</accession>